<gene>
    <name evidence="3" type="ORF">DJ90_4082</name>
</gene>
<dbReference type="HOGENOM" id="CLU_030705_2_0_9"/>
<dbReference type="Proteomes" id="UP000029278">
    <property type="component" value="Unassembled WGS sequence"/>
</dbReference>
<dbReference type="GO" id="GO:0016491">
    <property type="term" value="F:oxidoreductase activity"/>
    <property type="evidence" value="ECO:0007669"/>
    <property type="project" value="UniProtKB-KW"/>
</dbReference>
<accession>A0A090ZK92</accession>
<organism evidence="3 4">
    <name type="scientific">Paenibacillus macerans</name>
    <name type="common">Bacillus macerans</name>
    <dbReference type="NCBI Taxonomy" id="44252"/>
    <lineage>
        <taxon>Bacteria</taxon>
        <taxon>Bacillati</taxon>
        <taxon>Bacillota</taxon>
        <taxon>Bacilli</taxon>
        <taxon>Bacillales</taxon>
        <taxon>Paenibacillaceae</taxon>
        <taxon>Paenibacillus</taxon>
    </lineage>
</organism>
<dbReference type="RefSeq" id="WP_036622861.1">
    <property type="nucleotide sequence ID" value="NZ_BOSD01000020.1"/>
</dbReference>
<dbReference type="EMBL" id="JMQA01000017">
    <property type="protein sequence ID" value="KFN10675.1"/>
    <property type="molecule type" value="Genomic_DNA"/>
</dbReference>
<dbReference type="InterPro" id="IPR051691">
    <property type="entry name" value="Metab_Enz_Cyan_OpOx_G3PDH"/>
</dbReference>
<evidence type="ECO:0000259" key="2">
    <source>
        <dbReference type="Pfam" id="PF07992"/>
    </source>
</evidence>
<protein>
    <submittedName>
        <fullName evidence="3">Pyridine nucleotide-disulfide oxidoreductase family protein</fullName>
    </submittedName>
</protein>
<dbReference type="PRINTS" id="PR00368">
    <property type="entry name" value="FADPNR"/>
</dbReference>
<evidence type="ECO:0000313" key="3">
    <source>
        <dbReference type="EMBL" id="KFN10675.1"/>
    </source>
</evidence>
<dbReference type="InterPro" id="IPR023753">
    <property type="entry name" value="FAD/NAD-binding_dom"/>
</dbReference>
<keyword evidence="1" id="KW-0560">Oxidoreductase</keyword>
<dbReference type="PRINTS" id="PR00411">
    <property type="entry name" value="PNDRDTASEI"/>
</dbReference>
<name>A0A090ZK92_PAEMA</name>
<dbReference type="SUPFAM" id="SSF51905">
    <property type="entry name" value="FAD/NAD(P)-binding domain"/>
    <property type="match status" value="1"/>
</dbReference>
<sequence length="415" mass="42991">MTKSPLFDLLIVGAGPAGLSAAAEAAGHGLGVVVLDEFPEPGGRMLGQFHEEKGHWWVGRREAEQLLEKCAALGVEIRCGISVYGMARQDDRWVVRTTGGALAAANVLLATGAAEIPRPCPGWTLPGVMSIGAAQVLANVHYVKPGRRGLIIGVNTLAMAIARELAVSGVPIAGIVLPGPGPLSGEDASPKAVLAKLMGLAHLAPSPLLRIGGKIAGSLGIVGPAARFFPRSGMKIWDIPLLLRTAAISINGTDRVESVTLADVTGTGEVIPGSEREERVDFAALAGGLYPLAELAAVAGCPFVHVPELGGHIPLHNEQLQTPVKGLYVAGNITGIESALVAMAQGRLAAAAVCGDAGVLGTRRESKLLEAAQQVRRVRSSALIQFQPGIADARERVYKQYAGFLRAEVGGSMSK</sequence>
<proteinExistence type="predicted"/>
<evidence type="ECO:0000256" key="1">
    <source>
        <dbReference type="ARBA" id="ARBA00023002"/>
    </source>
</evidence>
<dbReference type="AlphaFoldDB" id="A0A090ZK92"/>
<dbReference type="PANTHER" id="PTHR42949:SF3">
    <property type="entry name" value="ANAEROBIC GLYCEROL-3-PHOSPHATE DEHYDROGENASE SUBUNIT B"/>
    <property type="match status" value="1"/>
</dbReference>
<feature type="domain" description="FAD/NAD(P)-binding" evidence="2">
    <location>
        <begin position="7"/>
        <end position="162"/>
    </location>
</feature>
<dbReference type="STRING" id="44252.DJ90_4082"/>
<dbReference type="Gene3D" id="3.50.50.60">
    <property type="entry name" value="FAD/NAD(P)-binding domain"/>
    <property type="match status" value="4"/>
</dbReference>
<keyword evidence="4" id="KW-1185">Reference proteome</keyword>
<dbReference type="OrthoDB" id="9776839at2"/>
<evidence type="ECO:0000313" key="4">
    <source>
        <dbReference type="Proteomes" id="UP000029278"/>
    </source>
</evidence>
<reference evidence="3 4" key="1">
    <citation type="submission" date="2014-04" db="EMBL/GenBank/DDBJ databases">
        <authorList>
            <person name="Bishop-Lilly K.A."/>
            <person name="Broomall S.M."/>
            <person name="Chain P.S."/>
            <person name="Chertkov O."/>
            <person name="Coyne S.R."/>
            <person name="Daligault H.E."/>
            <person name="Davenport K.W."/>
            <person name="Erkkila T."/>
            <person name="Frey K.G."/>
            <person name="Gibbons H.S."/>
            <person name="Gu W."/>
            <person name="Jaissle J."/>
            <person name="Johnson S.L."/>
            <person name="Koroleva G.I."/>
            <person name="Ladner J.T."/>
            <person name="Lo C.-C."/>
            <person name="Minogue T.D."/>
            <person name="Munk C."/>
            <person name="Palacios G.F."/>
            <person name="Redden C.L."/>
            <person name="Rosenzweig C.N."/>
            <person name="Scholz M.B."/>
            <person name="Teshima H."/>
            <person name="Xu Y."/>
        </authorList>
    </citation>
    <scope>NUCLEOTIDE SEQUENCE [LARGE SCALE GENOMIC DNA]</scope>
    <source>
        <strain evidence="3 4">8244</strain>
    </source>
</reference>
<dbReference type="PATRIC" id="fig|44252.3.peg.1186"/>
<comment type="caution">
    <text evidence="3">The sequence shown here is derived from an EMBL/GenBank/DDBJ whole genome shotgun (WGS) entry which is preliminary data.</text>
</comment>
<dbReference type="Pfam" id="PF07992">
    <property type="entry name" value="Pyr_redox_2"/>
    <property type="match status" value="1"/>
</dbReference>
<dbReference type="PANTHER" id="PTHR42949">
    <property type="entry name" value="ANAEROBIC GLYCEROL-3-PHOSPHATE DEHYDROGENASE SUBUNIT B"/>
    <property type="match status" value="1"/>
</dbReference>
<dbReference type="InterPro" id="IPR036188">
    <property type="entry name" value="FAD/NAD-bd_sf"/>
</dbReference>
<dbReference type="GeneID" id="77007102"/>